<protein>
    <submittedName>
        <fullName evidence="1">Uncharacterized protein</fullName>
    </submittedName>
</protein>
<evidence type="ECO:0000313" key="1">
    <source>
        <dbReference type="EMBL" id="KAJ8050194.1"/>
    </source>
</evidence>
<name>A0A9Q1CTH0_HOLLE</name>
<gene>
    <name evidence="1" type="ORF">HOLleu_03299</name>
</gene>
<dbReference type="AlphaFoldDB" id="A0A9Q1CTH0"/>
<accession>A0A9Q1CTH0</accession>
<dbReference type="EMBL" id="JAIZAY010000001">
    <property type="protein sequence ID" value="KAJ8050194.1"/>
    <property type="molecule type" value="Genomic_DNA"/>
</dbReference>
<evidence type="ECO:0000313" key="2">
    <source>
        <dbReference type="Proteomes" id="UP001152320"/>
    </source>
</evidence>
<dbReference type="Proteomes" id="UP001152320">
    <property type="component" value="Chromosome 1"/>
</dbReference>
<comment type="caution">
    <text evidence="1">The sequence shown here is derived from an EMBL/GenBank/DDBJ whole genome shotgun (WGS) entry which is preliminary data.</text>
</comment>
<sequence length="74" mass="8138">MASTLKISKVGSMRLQWGSGELRYETGAVATVYNIKLGVTPPGFKILHTQVYEMYNEVLTPNATTLIHSDKAPI</sequence>
<organism evidence="1 2">
    <name type="scientific">Holothuria leucospilota</name>
    <name type="common">Black long sea cucumber</name>
    <name type="synonym">Mertensiothuria leucospilota</name>
    <dbReference type="NCBI Taxonomy" id="206669"/>
    <lineage>
        <taxon>Eukaryota</taxon>
        <taxon>Metazoa</taxon>
        <taxon>Echinodermata</taxon>
        <taxon>Eleutherozoa</taxon>
        <taxon>Echinozoa</taxon>
        <taxon>Holothuroidea</taxon>
        <taxon>Aspidochirotacea</taxon>
        <taxon>Aspidochirotida</taxon>
        <taxon>Holothuriidae</taxon>
        <taxon>Holothuria</taxon>
    </lineage>
</organism>
<keyword evidence="2" id="KW-1185">Reference proteome</keyword>
<reference evidence="1" key="1">
    <citation type="submission" date="2021-10" db="EMBL/GenBank/DDBJ databases">
        <title>Tropical sea cucumber genome reveals ecological adaptation and Cuvierian tubules defense mechanism.</title>
        <authorList>
            <person name="Chen T."/>
        </authorList>
    </citation>
    <scope>NUCLEOTIDE SEQUENCE</scope>
    <source>
        <strain evidence="1">Nanhai2018</strain>
        <tissue evidence="1">Muscle</tissue>
    </source>
</reference>
<proteinExistence type="predicted"/>